<comment type="caution">
    <text evidence="5">The sequence shown here is derived from an EMBL/GenBank/DDBJ whole genome shotgun (WGS) entry which is preliminary data.</text>
</comment>
<name>A0A430FND2_9BIFI</name>
<proteinExistence type="inferred from homology"/>
<feature type="region of interest" description="Disordered" evidence="2">
    <location>
        <begin position="1"/>
        <end position="33"/>
    </location>
</feature>
<feature type="transmembrane region" description="Helical" evidence="3">
    <location>
        <begin position="53"/>
        <end position="75"/>
    </location>
</feature>
<evidence type="ECO:0000256" key="3">
    <source>
        <dbReference type="SAM" id="Phobius"/>
    </source>
</evidence>
<dbReference type="Gene3D" id="3.30.497.10">
    <property type="entry name" value="Antithrombin, subunit I, domain 2"/>
    <property type="match status" value="1"/>
</dbReference>
<dbReference type="GO" id="GO:0004867">
    <property type="term" value="F:serine-type endopeptidase inhibitor activity"/>
    <property type="evidence" value="ECO:0007669"/>
    <property type="project" value="InterPro"/>
</dbReference>
<sequence>MNKRTTTDMQAHPADAARPAGAAQLDSSEHNHHDDVHWLEQQRTQTRHRKHRVIIAVTLIVALVIFSIGGVWWTAGGGRFFAMNLMKPAAQPASEAAREATVSFAYRSAPSFLAPANTQSSDAENNTGTADRNGNVNYSPVSMWMALAILAQGANSSTRAQMNELLGAGSLESGDYRSLLSAVNGHYGGAKSEMDMHNSVWINRDWQLTDAFKSTAKNDFDADIHSLNFADSAAAAKRMESWIAEHTRGMLAPSLNLDDSTMLTVINTVYADGRWQSPFDPESTQDFTFHGTNGDNEVPMMMKTFDTMIWAHDENETWQRVSIPFDNGGALTILLPKAGHFDEIAGNADKLLWAMSTCLSRGEDGSSAGGYACMADSAAGMGVSAESKEVFVRLPRFAIKNTFDPDDVRAALESLGMTDAFDATKADFGAMTERGDGAGNVYLSQIMQGTAIDVNEHGAKASAFTFADAEAGSAQVEDIVEFDVNRPFLYEYDTPDGVPLFIGAVRNL</sequence>
<accession>A0A430FND2</accession>
<dbReference type="Proteomes" id="UP000287533">
    <property type="component" value="Unassembled WGS sequence"/>
</dbReference>
<dbReference type="InterPro" id="IPR042185">
    <property type="entry name" value="Serpin_sf_2"/>
</dbReference>
<organism evidence="5 6">
    <name type="scientific">Bifidobacterium goeldii</name>
    <dbReference type="NCBI Taxonomy" id="2306975"/>
    <lineage>
        <taxon>Bacteria</taxon>
        <taxon>Bacillati</taxon>
        <taxon>Actinomycetota</taxon>
        <taxon>Actinomycetes</taxon>
        <taxon>Bifidobacteriales</taxon>
        <taxon>Bifidobacteriaceae</taxon>
        <taxon>Bifidobacterium</taxon>
    </lineage>
</organism>
<dbReference type="SUPFAM" id="SSF56574">
    <property type="entry name" value="Serpins"/>
    <property type="match status" value="1"/>
</dbReference>
<keyword evidence="6" id="KW-1185">Reference proteome</keyword>
<evidence type="ECO:0000256" key="1">
    <source>
        <dbReference type="RuleBase" id="RU000411"/>
    </source>
</evidence>
<dbReference type="PANTHER" id="PTHR11461:SF211">
    <property type="entry name" value="GH10112P-RELATED"/>
    <property type="match status" value="1"/>
</dbReference>
<evidence type="ECO:0000256" key="2">
    <source>
        <dbReference type="SAM" id="MobiDB-lite"/>
    </source>
</evidence>
<dbReference type="InterPro" id="IPR036186">
    <property type="entry name" value="Serpin_sf"/>
</dbReference>
<evidence type="ECO:0000259" key="4">
    <source>
        <dbReference type="SMART" id="SM00093"/>
    </source>
</evidence>
<gene>
    <name evidence="5" type="ORF">D2E25_0632</name>
</gene>
<evidence type="ECO:0000313" key="6">
    <source>
        <dbReference type="Proteomes" id="UP000287533"/>
    </source>
</evidence>
<dbReference type="InterPro" id="IPR000215">
    <property type="entry name" value="Serpin_fam"/>
</dbReference>
<dbReference type="Gene3D" id="2.30.39.10">
    <property type="entry name" value="Alpha-1-antitrypsin, domain 1"/>
    <property type="match status" value="1"/>
</dbReference>
<reference evidence="5 6" key="1">
    <citation type="submission" date="2018-09" db="EMBL/GenBank/DDBJ databases">
        <title>Characterization of the phylogenetic diversity of five novel species belonging to the genus Bifidobacterium.</title>
        <authorList>
            <person name="Lugli G.A."/>
            <person name="Duranti S."/>
            <person name="Milani C."/>
        </authorList>
    </citation>
    <scope>NUCLEOTIDE SEQUENCE [LARGE SCALE GENOMIC DNA]</scope>
    <source>
        <strain evidence="5 6">2034B</strain>
    </source>
</reference>
<dbReference type="PANTHER" id="PTHR11461">
    <property type="entry name" value="SERINE PROTEASE INHIBITOR, SERPIN"/>
    <property type="match status" value="1"/>
</dbReference>
<dbReference type="RefSeq" id="WP_241216955.1">
    <property type="nucleotide sequence ID" value="NZ_QXGL01000001.1"/>
</dbReference>
<dbReference type="Pfam" id="PF00079">
    <property type="entry name" value="Serpin"/>
    <property type="match status" value="1"/>
</dbReference>
<dbReference type="InterPro" id="IPR042178">
    <property type="entry name" value="Serpin_sf_1"/>
</dbReference>
<keyword evidence="3" id="KW-0472">Membrane</keyword>
<dbReference type="SMART" id="SM00093">
    <property type="entry name" value="SERPIN"/>
    <property type="match status" value="1"/>
</dbReference>
<feature type="domain" description="Serpin" evidence="4">
    <location>
        <begin position="125"/>
        <end position="508"/>
    </location>
</feature>
<evidence type="ECO:0000313" key="5">
    <source>
        <dbReference type="EMBL" id="RSX54324.1"/>
    </source>
</evidence>
<keyword evidence="3" id="KW-1133">Transmembrane helix</keyword>
<keyword evidence="3" id="KW-0812">Transmembrane</keyword>
<feature type="compositionally biased region" description="Low complexity" evidence="2">
    <location>
        <begin position="11"/>
        <end position="23"/>
    </location>
</feature>
<protein>
    <submittedName>
        <fullName evidence="5">Serine proteinase inhibitor</fullName>
    </submittedName>
</protein>
<dbReference type="InterPro" id="IPR023796">
    <property type="entry name" value="Serpin_dom"/>
</dbReference>
<comment type="similarity">
    <text evidence="1">Belongs to the serpin family.</text>
</comment>
<dbReference type="GO" id="GO:0005615">
    <property type="term" value="C:extracellular space"/>
    <property type="evidence" value="ECO:0007669"/>
    <property type="project" value="InterPro"/>
</dbReference>
<dbReference type="AlphaFoldDB" id="A0A430FND2"/>
<dbReference type="EMBL" id="QXGL01000001">
    <property type="protein sequence ID" value="RSX54324.1"/>
    <property type="molecule type" value="Genomic_DNA"/>
</dbReference>